<evidence type="ECO:0000256" key="10">
    <source>
        <dbReference type="HAMAP-Rule" id="MF_01043"/>
    </source>
</evidence>
<keyword evidence="11" id="KW-0012">Acyltransferase</keyword>
<keyword evidence="9 10" id="KW-1208">Phospholipid metabolism</keyword>
<dbReference type="Pfam" id="PF02660">
    <property type="entry name" value="G3P_acyltransf"/>
    <property type="match status" value="1"/>
</dbReference>
<keyword evidence="1 10" id="KW-1003">Cell membrane</keyword>
<keyword evidence="8 10" id="KW-0594">Phospholipid biosynthesis</keyword>
<dbReference type="PANTHER" id="PTHR30309:SF0">
    <property type="entry name" value="GLYCEROL-3-PHOSPHATE ACYLTRANSFERASE-RELATED"/>
    <property type="match status" value="1"/>
</dbReference>
<dbReference type="RefSeq" id="WP_310257606.1">
    <property type="nucleotide sequence ID" value="NZ_JAVDWA010000002.1"/>
</dbReference>
<comment type="catalytic activity">
    <reaction evidence="10">
        <text>an acyl phosphate + sn-glycerol 3-phosphate = a 1-acyl-sn-glycero-3-phosphate + phosphate</text>
        <dbReference type="Rhea" id="RHEA:34075"/>
        <dbReference type="ChEBI" id="CHEBI:43474"/>
        <dbReference type="ChEBI" id="CHEBI:57597"/>
        <dbReference type="ChEBI" id="CHEBI:57970"/>
        <dbReference type="ChEBI" id="CHEBI:59918"/>
        <dbReference type="EC" id="2.3.1.275"/>
    </reaction>
</comment>
<gene>
    <name evidence="10" type="primary">plsY</name>
    <name evidence="11" type="ORF">J2X07_001298</name>
</gene>
<proteinExistence type="inferred from homology"/>
<dbReference type="NCBIfam" id="TIGR00023">
    <property type="entry name" value="glycerol-3-phosphate 1-O-acyltransferase PlsY"/>
    <property type="match status" value="1"/>
</dbReference>
<keyword evidence="5 10" id="KW-1133">Transmembrane helix</keyword>
<keyword evidence="12" id="KW-1185">Reference proteome</keyword>
<comment type="caution">
    <text evidence="10">Lacks conserved residue(s) required for the propagation of feature annotation.</text>
</comment>
<name>A0ABU1TYQ5_9BACL</name>
<evidence type="ECO:0000256" key="4">
    <source>
        <dbReference type="ARBA" id="ARBA00022692"/>
    </source>
</evidence>
<comment type="caution">
    <text evidence="11">The sequence shown here is derived from an EMBL/GenBank/DDBJ whole genome shotgun (WGS) entry which is preliminary data.</text>
</comment>
<evidence type="ECO:0000313" key="12">
    <source>
        <dbReference type="Proteomes" id="UP001258181"/>
    </source>
</evidence>
<accession>A0ABU1TYQ5</accession>
<sequence length="200" mass="21516">MVETVLILILSYLLGSIPFALLVGKLGFGIDIRQHGSGNLGGTNTFRVLGKKAGFIVSASDVLKGTLAASLPFLLNADLHPLLAGIPAVIGHCYPVFAKFKGGKAVATSGGVLLFVEPLLFLLVVLIFFIALYICQFVSLSSIIAGIGSVVLGYFFSDLLTTYILIGFTLFLVYRHRQNIVRIANGTEPKVKWIRKRSSS</sequence>
<evidence type="ECO:0000256" key="7">
    <source>
        <dbReference type="ARBA" id="ARBA00023136"/>
    </source>
</evidence>
<evidence type="ECO:0000313" key="11">
    <source>
        <dbReference type="EMBL" id="MDR7072321.1"/>
    </source>
</evidence>
<keyword evidence="3 10" id="KW-0808">Transferase</keyword>
<organism evidence="11 12">
    <name type="scientific">Fictibacillus barbaricus</name>
    <dbReference type="NCBI Taxonomy" id="182136"/>
    <lineage>
        <taxon>Bacteria</taxon>
        <taxon>Bacillati</taxon>
        <taxon>Bacillota</taxon>
        <taxon>Bacilli</taxon>
        <taxon>Bacillales</taxon>
        <taxon>Fictibacillaceae</taxon>
        <taxon>Fictibacillus</taxon>
    </lineage>
</organism>
<evidence type="ECO:0000256" key="3">
    <source>
        <dbReference type="ARBA" id="ARBA00022679"/>
    </source>
</evidence>
<keyword evidence="7 10" id="KW-0472">Membrane</keyword>
<keyword evidence="4 10" id="KW-0812">Transmembrane</keyword>
<evidence type="ECO:0000256" key="1">
    <source>
        <dbReference type="ARBA" id="ARBA00022475"/>
    </source>
</evidence>
<dbReference type="HAMAP" id="MF_01043">
    <property type="entry name" value="PlsY"/>
    <property type="match status" value="1"/>
</dbReference>
<dbReference type="PANTHER" id="PTHR30309">
    <property type="entry name" value="INNER MEMBRANE PROTEIN YGIH"/>
    <property type="match status" value="1"/>
</dbReference>
<comment type="subunit">
    <text evidence="10">Probably interacts with PlsX.</text>
</comment>
<keyword evidence="2 10" id="KW-0444">Lipid biosynthesis</keyword>
<feature type="transmembrane region" description="Helical" evidence="10">
    <location>
        <begin position="151"/>
        <end position="174"/>
    </location>
</feature>
<comment type="pathway">
    <text evidence="10">Lipid metabolism; phospholipid metabolism.</text>
</comment>
<evidence type="ECO:0000256" key="2">
    <source>
        <dbReference type="ARBA" id="ARBA00022516"/>
    </source>
</evidence>
<evidence type="ECO:0000256" key="8">
    <source>
        <dbReference type="ARBA" id="ARBA00023209"/>
    </source>
</evidence>
<feature type="transmembrane region" description="Helical" evidence="10">
    <location>
        <begin position="119"/>
        <end position="145"/>
    </location>
</feature>
<dbReference type="EC" id="2.3.1.275" evidence="10"/>
<dbReference type="GO" id="GO:0004366">
    <property type="term" value="F:glycerol-3-phosphate O-acyltransferase activity"/>
    <property type="evidence" value="ECO:0007669"/>
    <property type="project" value="UniProtKB-EC"/>
</dbReference>
<dbReference type="EMBL" id="JAVDWA010000002">
    <property type="protein sequence ID" value="MDR7072321.1"/>
    <property type="molecule type" value="Genomic_DNA"/>
</dbReference>
<keyword evidence="6 10" id="KW-0443">Lipid metabolism</keyword>
<protein>
    <recommendedName>
        <fullName evidence="10">Glycerol-3-phosphate acyltransferase</fullName>
    </recommendedName>
    <alternativeName>
        <fullName evidence="10">Acyl-PO4 G3P acyltransferase</fullName>
    </alternativeName>
    <alternativeName>
        <fullName evidence="10">Acyl-phosphate--glycerol-3-phosphate acyltransferase</fullName>
    </alternativeName>
    <alternativeName>
        <fullName evidence="10">G3P acyltransferase</fullName>
        <shortName evidence="10">GPAT</shortName>
        <ecNumber evidence="10">2.3.1.275</ecNumber>
    </alternativeName>
    <alternativeName>
        <fullName evidence="10">Lysophosphatidic acid synthase</fullName>
        <shortName evidence="10">LPA synthase</shortName>
    </alternativeName>
</protein>
<dbReference type="SMART" id="SM01207">
    <property type="entry name" value="G3P_acyltransf"/>
    <property type="match status" value="1"/>
</dbReference>
<dbReference type="InterPro" id="IPR003811">
    <property type="entry name" value="G3P_acylTferase_PlsY"/>
</dbReference>
<evidence type="ECO:0000256" key="6">
    <source>
        <dbReference type="ARBA" id="ARBA00023098"/>
    </source>
</evidence>
<evidence type="ECO:0000256" key="5">
    <source>
        <dbReference type="ARBA" id="ARBA00022989"/>
    </source>
</evidence>
<comment type="subcellular location">
    <subcellularLocation>
        <location evidence="10">Cell membrane</location>
        <topology evidence="10">Multi-pass membrane protein</topology>
    </subcellularLocation>
</comment>
<comment type="function">
    <text evidence="10">Catalyzes the transfer of an acyl group from acyl-phosphate (acyl-PO(4)) to glycerol-3-phosphate (G3P) to form lysophosphatidic acid (LPA). This enzyme utilizes acyl-phosphate as fatty acyl donor, but not acyl-CoA or acyl-ACP.</text>
</comment>
<feature type="transmembrane region" description="Helical" evidence="10">
    <location>
        <begin position="6"/>
        <end position="24"/>
    </location>
</feature>
<evidence type="ECO:0000256" key="9">
    <source>
        <dbReference type="ARBA" id="ARBA00023264"/>
    </source>
</evidence>
<reference evidence="11 12" key="1">
    <citation type="submission" date="2023-07" db="EMBL/GenBank/DDBJ databases">
        <title>Sorghum-associated microbial communities from plants grown in Nebraska, USA.</title>
        <authorList>
            <person name="Schachtman D."/>
        </authorList>
    </citation>
    <scope>NUCLEOTIDE SEQUENCE [LARGE SCALE GENOMIC DNA]</scope>
    <source>
        <strain evidence="11 12">BE211</strain>
    </source>
</reference>
<comment type="similarity">
    <text evidence="10">Belongs to the PlsY family.</text>
</comment>
<dbReference type="Proteomes" id="UP001258181">
    <property type="component" value="Unassembled WGS sequence"/>
</dbReference>